<reference evidence="1" key="2">
    <citation type="submission" date="2024-10" db="UniProtKB">
        <authorList>
            <consortium name="EnsemblProtists"/>
        </authorList>
    </citation>
    <scope>IDENTIFICATION</scope>
</reference>
<dbReference type="AlphaFoldDB" id="A0A0D3JK49"/>
<sequence>MVVVALGGCTAAGKSTLVLELQRAAAVRVVSCDDFFLPRERCPRFDLQALPWPGEEVPGAFLLRGDADWNVPAAIDWSGVADAVVSAKQAAQSVVVDGMFVLADHPGARTVLQMCDHAAVLWADEHAATELCSRKYTRKHLGRSSYEERGVSAEEYRVYWENYVWPAWLQHGASSLPADCLRIGCTEEPAAQLDQLLGTGW</sequence>
<name>A0A0D3JK49_EMIH1</name>
<protein>
    <recommendedName>
        <fullName evidence="3">Phosphoribulokinase/uridine kinase domain-containing protein</fullName>
    </recommendedName>
</protein>
<dbReference type="SUPFAM" id="SSF52540">
    <property type="entry name" value="P-loop containing nucleoside triphosphate hydrolases"/>
    <property type="match status" value="1"/>
</dbReference>
<evidence type="ECO:0000313" key="2">
    <source>
        <dbReference type="Proteomes" id="UP000013827"/>
    </source>
</evidence>
<accession>A0A0D3JK49</accession>
<proteinExistence type="predicted"/>
<dbReference type="GeneID" id="17269650"/>
<dbReference type="eggNOG" id="ENOG502SUQS">
    <property type="taxonomic scope" value="Eukaryota"/>
</dbReference>
<evidence type="ECO:0008006" key="3">
    <source>
        <dbReference type="Google" id="ProtNLM"/>
    </source>
</evidence>
<dbReference type="EnsemblProtists" id="EOD23884">
    <property type="protein sequence ID" value="EOD23884"/>
    <property type="gene ID" value="EMIHUDRAFT_101120"/>
</dbReference>
<evidence type="ECO:0000313" key="1">
    <source>
        <dbReference type="EnsemblProtists" id="EOD23884"/>
    </source>
</evidence>
<dbReference type="Proteomes" id="UP000013827">
    <property type="component" value="Unassembled WGS sequence"/>
</dbReference>
<dbReference type="KEGG" id="ehx:EMIHUDRAFT_101120"/>
<dbReference type="RefSeq" id="XP_005776313.1">
    <property type="nucleotide sequence ID" value="XM_005776256.1"/>
</dbReference>
<reference evidence="2" key="1">
    <citation type="journal article" date="2013" name="Nature">
        <title>Pan genome of the phytoplankton Emiliania underpins its global distribution.</title>
        <authorList>
            <person name="Read B.A."/>
            <person name="Kegel J."/>
            <person name="Klute M.J."/>
            <person name="Kuo A."/>
            <person name="Lefebvre S.C."/>
            <person name="Maumus F."/>
            <person name="Mayer C."/>
            <person name="Miller J."/>
            <person name="Monier A."/>
            <person name="Salamov A."/>
            <person name="Young J."/>
            <person name="Aguilar M."/>
            <person name="Claverie J.M."/>
            <person name="Frickenhaus S."/>
            <person name="Gonzalez K."/>
            <person name="Herman E.K."/>
            <person name="Lin Y.C."/>
            <person name="Napier J."/>
            <person name="Ogata H."/>
            <person name="Sarno A.F."/>
            <person name="Shmutz J."/>
            <person name="Schroeder D."/>
            <person name="de Vargas C."/>
            <person name="Verret F."/>
            <person name="von Dassow P."/>
            <person name="Valentin K."/>
            <person name="Van de Peer Y."/>
            <person name="Wheeler G."/>
            <person name="Dacks J.B."/>
            <person name="Delwiche C.F."/>
            <person name="Dyhrman S.T."/>
            <person name="Glockner G."/>
            <person name="John U."/>
            <person name="Richards T."/>
            <person name="Worden A.Z."/>
            <person name="Zhang X."/>
            <person name="Grigoriev I.V."/>
            <person name="Allen A.E."/>
            <person name="Bidle K."/>
            <person name="Borodovsky M."/>
            <person name="Bowler C."/>
            <person name="Brownlee C."/>
            <person name="Cock J.M."/>
            <person name="Elias M."/>
            <person name="Gladyshev V.N."/>
            <person name="Groth M."/>
            <person name="Guda C."/>
            <person name="Hadaegh A."/>
            <person name="Iglesias-Rodriguez M.D."/>
            <person name="Jenkins J."/>
            <person name="Jones B.M."/>
            <person name="Lawson T."/>
            <person name="Leese F."/>
            <person name="Lindquist E."/>
            <person name="Lobanov A."/>
            <person name="Lomsadze A."/>
            <person name="Malik S.B."/>
            <person name="Marsh M.E."/>
            <person name="Mackinder L."/>
            <person name="Mock T."/>
            <person name="Mueller-Roeber B."/>
            <person name="Pagarete A."/>
            <person name="Parker M."/>
            <person name="Probert I."/>
            <person name="Quesneville H."/>
            <person name="Raines C."/>
            <person name="Rensing S.A."/>
            <person name="Riano-Pachon D.M."/>
            <person name="Richier S."/>
            <person name="Rokitta S."/>
            <person name="Shiraiwa Y."/>
            <person name="Soanes D.M."/>
            <person name="van der Giezen M."/>
            <person name="Wahlund T.M."/>
            <person name="Williams B."/>
            <person name="Wilson W."/>
            <person name="Wolfe G."/>
            <person name="Wurch L.L."/>
        </authorList>
    </citation>
    <scope>NUCLEOTIDE SEQUENCE</scope>
</reference>
<dbReference type="InterPro" id="IPR027417">
    <property type="entry name" value="P-loop_NTPase"/>
</dbReference>
<dbReference type="Gene3D" id="3.40.50.300">
    <property type="entry name" value="P-loop containing nucleotide triphosphate hydrolases"/>
    <property type="match status" value="1"/>
</dbReference>
<keyword evidence="2" id="KW-1185">Reference proteome</keyword>
<dbReference type="HOGENOM" id="CLU_1362594_0_0_1"/>
<organism evidence="1 2">
    <name type="scientific">Emiliania huxleyi (strain CCMP1516)</name>
    <dbReference type="NCBI Taxonomy" id="280463"/>
    <lineage>
        <taxon>Eukaryota</taxon>
        <taxon>Haptista</taxon>
        <taxon>Haptophyta</taxon>
        <taxon>Prymnesiophyceae</taxon>
        <taxon>Isochrysidales</taxon>
        <taxon>Noelaerhabdaceae</taxon>
        <taxon>Emiliania</taxon>
    </lineage>
</organism>